<dbReference type="SUPFAM" id="SSF54106">
    <property type="entry name" value="LysM domain"/>
    <property type="match status" value="1"/>
</dbReference>
<dbReference type="Proteomes" id="UP000187485">
    <property type="component" value="Unassembled WGS sequence"/>
</dbReference>
<evidence type="ECO:0000313" key="3">
    <source>
        <dbReference type="Proteomes" id="UP000187485"/>
    </source>
</evidence>
<dbReference type="Pfam" id="PF01476">
    <property type="entry name" value="LysM"/>
    <property type="match status" value="1"/>
</dbReference>
<dbReference type="InterPro" id="IPR018392">
    <property type="entry name" value="LysM"/>
</dbReference>
<evidence type="ECO:0000313" key="2">
    <source>
        <dbReference type="EMBL" id="GAV21583.1"/>
    </source>
</evidence>
<dbReference type="OrthoDB" id="9794294at2"/>
<dbReference type="Gene3D" id="3.10.350.10">
    <property type="entry name" value="LysM domain"/>
    <property type="match status" value="1"/>
</dbReference>
<dbReference type="SMART" id="SM00257">
    <property type="entry name" value="LysM"/>
    <property type="match status" value="1"/>
</dbReference>
<dbReference type="InterPro" id="IPR036779">
    <property type="entry name" value="LysM_dom_sf"/>
</dbReference>
<dbReference type="CDD" id="cd00118">
    <property type="entry name" value="LysM"/>
    <property type="match status" value="1"/>
</dbReference>
<comment type="caution">
    <text evidence="2">The sequence shown here is derived from an EMBL/GenBank/DDBJ whole genome shotgun (WGS) entry which is preliminary data.</text>
</comment>
<accession>A0A1L8CRQ8</accession>
<sequence length="101" mass="11391">MDREFKIVFFIMLLAAVIGAAARLPHIINYQAIVIDHANTQEIIVEKGDTLWGIAKELSIPGKDIRIVIEEIKILNNMDSYTIYPGQALKVPMSQNEIAKR</sequence>
<name>A0A1L8CRQ8_9THEO</name>
<dbReference type="EMBL" id="BDJK01000003">
    <property type="protein sequence ID" value="GAV21583.1"/>
    <property type="molecule type" value="Genomic_DNA"/>
</dbReference>
<dbReference type="PROSITE" id="PS51782">
    <property type="entry name" value="LYSM"/>
    <property type="match status" value="1"/>
</dbReference>
<keyword evidence="3" id="KW-1185">Reference proteome</keyword>
<dbReference type="AlphaFoldDB" id="A0A1L8CRQ8"/>
<dbReference type="RefSeq" id="WP_075858035.1">
    <property type="nucleotide sequence ID" value="NZ_BDJK01000003.1"/>
</dbReference>
<feature type="domain" description="LysM" evidence="1">
    <location>
        <begin position="41"/>
        <end position="91"/>
    </location>
</feature>
<evidence type="ECO:0000259" key="1">
    <source>
        <dbReference type="PROSITE" id="PS51782"/>
    </source>
</evidence>
<dbReference type="STRING" id="870242.cpu_00930"/>
<gene>
    <name evidence="2" type="ORF">cpu_00930</name>
</gene>
<reference evidence="3" key="1">
    <citation type="submission" date="2016-12" db="EMBL/GenBank/DDBJ databases">
        <title>Draft Genome Sequences od Carboxydothermus pertinax and islandicus, Hydrogenogenic Carboxydotrophic Bacteria.</title>
        <authorList>
            <person name="Fukuyama Y."/>
            <person name="Ohmae K."/>
            <person name="Yoneda Y."/>
            <person name="Yoshida T."/>
            <person name="Sako Y."/>
        </authorList>
    </citation>
    <scope>NUCLEOTIDE SEQUENCE [LARGE SCALE GENOMIC DNA]</scope>
    <source>
        <strain evidence="3">Ug1</strain>
    </source>
</reference>
<protein>
    <recommendedName>
        <fullName evidence="1">LysM domain-containing protein</fullName>
    </recommendedName>
</protein>
<proteinExistence type="predicted"/>
<organism evidence="2 3">
    <name type="scientific">Carboxydothermus pertinax</name>
    <dbReference type="NCBI Taxonomy" id="870242"/>
    <lineage>
        <taxon>Bacteria</taxon>
        <taxon>Bacillati</taxon>
        <taxon>Bacillota</taxon>
        <taxon>Clostridia</taxon>
        <taxon>Thermoanaerobacterales</taxon>
        <taxon>Thermoanaerobacteraceae</taxon>
        <taxon>Carboxydothermus</taxon>
    </lineage>
</organism>